<sequence length="72" mass="7978">MRDLPRDIDADVVIEIGKLLDDTDVGPLPVHDLVKQIRTLTQSNVSDQAIEHLIVEMAANRGLSMIFEMPPA</sequence>
<keyword evidence="2" id="KW-1185">Reference proteome</keyword>
<dbReference type="Proteomes" id="UP000556329">
    <property type="component" value="Unassembled WGS sequence"/>
</dbReference>
<protein>
    <submittedName>
        <fullName evidence="1">Alpha-galactosidase/6-phospho-beta-glucosidase family protein</fullName>
    </submittedName>
</protein>
<accession>A0A841PV79</accession>
<reference evidence="1 2" key="1">
    <citation type="submission" date="2020-08" db="EMBL/GenBank/DDBJ databases">
        <title>Genomic Encyclopedia of Type Strains, Phase IV (KMG-IV): sequencing the most valuable type-strain genomes for metagenomic binning, comparative biology and taxonomic classification.</title>
        <authorList>
            <person name="Goeker M."/>
        </authorList>
    </citation>
    <scope>NUCLEOTIDE SEQUENCE [LARGE SCALE GENOMIC DNA]</scope>
    <source>
        <strain evidence="1 2">DSM 100039</strain>
    </source>
</reference>
<evidence type="ECO:0000313" key="2">
    <source>
        <dbReference type="Proteomes" id="UP000556329"/>
    </source>
</evidence>
<comment type="caution">
    <text evidence="1">The sequence shown here is derived from an EMBL/GenBank/DDBJ whole genome shotgun (WGS) entry which is preliminary data.</text>
</comment>
<evidence type="ECO:0000313" key="1">
    <source>
        <dbReference type="EMBL" id="MBB6414089.1"/>
    </source>
</evidence>
<name>A0A841PV79_9HYPH</name>
<dbReference type="AlphaFoldDB" id="A0A841PV79"/>
<gene>
    <name evidence="1" type="ORF">HNQ71_006798</name>
</gene>
<dbReference type="EMBL" id="JACHEF010000013">
    <property type="protein sequence ID" value="MBB6414089.1"/>
    <property type="molecule type" value="Genomic_DNA"/>
</dbReference>
<proteinExistence type="predicted"/>
<organism evidence="1 2">
    <name type="scientific">Mesorhizobium sangaii</name>
    <dbReference type="NCBI Taxonomy" id="505389"/>
    <lineage>
        <taxon>Bacteria</taxon>
        <taxon>Pseudomonadati</taxon>
        <taxon>Pseudomonadota</taxon>
        <taxon>Alphaproteobacteria</taxon>
        <taxon>Hyphomicrobiales</taxon>
        <taxon>Phyllobacteriaceae</taxon>
        <taxon>Mesorhizobium</taxon>
    </lineage>
</organism>